<accession>A0A7E4UP13</accession>
<protein>
    <submittedName>
        <fullName evidence="5">CCHC-type domain-containing protein</fullName>
    </submittedName>
</protein>
<evidence type="ECO:0000256" key="2">
    <source>
        <dbReference type="SAM" id="MobiDB-lite"/>
    </source>
</evidence>
<dbReference type="Proteomes" id="UP000492821">
    <property type="component" value="Unassembled WGS sequence"/>
</dbReference>
<evidence type="ECO:0000313" key="5">
    <source>
        <dbReference type="WBParaSite" id="Pan_g11057.t1"/>
    </source>
</evidence>
<feature type="region of interest" description="Disordered" evidence="2">
    <location>
        <begin position="450"/>
        <end position="480"/>
    </location>
</feature>
<evidence type="ECO:0000256" key="1">
    <source>
        <dbReference type="PROSITE-ProRule" id="PRU00047"/>
    </source>
</evidence>
<dbReference type="GO" id="GO:0003676">
    <property type="term" value="F:nucleic acid binding"/>
    <property type="evidence" value="ECO:0007669"/>
    <property type="project" value="InterPro"/>
</dbReference>
<dbReference type="PROSITE" id="PS50158">
    <property type="entry name" value="ZF_CCHC"/>
    <property type="match status" value="1"/>
</dbReference>
<reference evidence="5" key="2">
    <citation type="submission" date="2020-10" db="UniProtKB">
        <authorList>
            <consortium name="WormBaseParasite"/>
        </authorList>
    </citation>
    <scope>IDENTIFICATION</scope>
</reference>
<dbReference type="PANTHER" id="PTHR47331">
    <property type="entry name" value="PHD-TYPE DOMAIN-CONTAINING PROTEIN"/>
    <property type="match status" value="1"/>
</dbReference>
<dbReference type="PANTHER" id="PTHR47331:SF5">
    <property type="entry name" value="RIBONUCLEASE H"/>
    <property type="match status" value="1"/>
</dbReference>
<evidence type="ECO:0000259" key="3">
    <source>
        <dbReference type="PROSITE" id="PS50158"/>
    </source>
</evidence>
<dbReference type="WBParaSite" id="Pan_g11057.t1">
    <property type="protein sequence ID" value="Pan_g11057.t1"/>
    <property type="gene ID" value="Pan_g11057"/>
</dbReference>
<evidence type="ECO:0000313" key="4">
    <source>
        <dbReference type="Proteomes" id="UP000492821"/>
    </source>
</evidence>
<feature type="domain" description="CCHC-type" evidence="3">
    <location>
        <begin position="400"/>
        <end position="417"/>
    </location>
</feature>
<sequence length="578" mass="65875">MSEPLRKTLEKAVERLYKYIAEYSNEIAAKSVDLTDKSAADAYLEHCNHIYGKLKQTVNEVNNYKQRWERIIAQTPNPVARKAEDDLFTAWSNKEQNFIDGAELAYDIMDSLQKASRTVKMEIPAPQNDNLEDMDEHDGIASNAQDTGYDMIRLPQIEIPTFNGSLEEWPTFNETFMETIHKNRKLPNVLKLTHLMRCLSGDAAKVVAGYPTIGINYPIVWNALKERFGNREQLLNQLNSKLLKLPTCHSEDPRELRKAYDEMARVTRILTAQNIDCNNSQVTTIIETKLPPAVLHELYKTKHEQQIDEWTIDHLLDEINKIVTLKETVNRAMQTHRDSSYNGVRTYEKFGKASQNVLATQHMTKTPRTPCILCGGQHWNDKCIVYKTVSSRMDRLKEMRRCFTCLQEGHMTKQCQRRAFCRACNGTHSSVLCRKTVDMDNPKMNTMEQRRLPELAYPQRQQQRTPRPHPTTGGNAAPIGQRQTQNNALTVQSVTTGVNEAVPALEPKSSILSFQLRRSASSSKLEECSLSSAKTAVSTTFKLRLLNEYTKDNTQETPDNDKGLLGSVLLSNAMDCKM</sequence>
<name>A0A7E4UP13_PANRE</name>
<keyword evidence="4" id="KW-1185">Reference proteome</keyword>
<proteinExistence type="predicted"/>
<reference evidence="4" key="1">
    <citation type="journal article" date="2013" name="Genetics">
        <title>The draft genome and transcriptome of Panagrellus redivivus are shaped by the harsh demands of a free-living lifestyle.</title>
        <authorList>
            <person name="Srinivasan J."/>
            <person name="Dillman A.R."/>
            <person name="Macchietto M.G."/>
            <person name="Heikkinen L."/>
            <person name="Lakso M."/>
            <person name="Fracchia K.M."/>
            <person name="Antoshechkin I."/>
            <person name="Mortazavi A."/>
            <person name="Wong G."/>
            <person name="Sternberg P.W."/>
        </authorList>
    </citation>
    <scope>NUCLEOTIDE SEQUENCE [LARGE SCALE GENOMIC DNA]</scope>
    <source>
        <strain evidence="4">MT8872</strain>
    </source>
</reference>
<keyword evidence="1" id="KW-0862">Zinc</keyword>
<dbReference type="InterPro" id="IPR005312">
    <property type="entry name" value="DUF1759"/>
</dbReference>
<organism evidence="4 5">
    <name type="scientific">Panagrellus redivivus</name>
    <name type="common">Microworm</name>
    <dbReference type="NCBI Taxonomy" id="6233"/>
    <lineage>
        <taxon>Eukaryota</taxon>
        <taxon>Metazoa</taxon>
        <taxon>Ecdysozoa</taxon>
        <taxon>Nematoda</taxon>
        <taxon>Chromadorea</taxon>
        <taxon>Rhabditida</taxon>
        <taxon>Tylenchina</taxon>
        <taxon>Panagrolaimomorpha</taxon>
        <taxon>Panagrolaimoidea</taxon>
        <taxon>Panagrolaimidae</taxon>
        <taxon>Panagrellus</taxon>
    </lineage>
</organism>
<dbReference type="AlphaFoldDB" id="A0A7E4UP13"/>
<dbReference type="InterPro" id="IPR001878">
    <property type="entry name" value="Znf_CCHC"/>
</dbReference>
<dbReference type="GO" id="GO:0008270">
    <property type="term" value="F:zinc ion binding"/>
    <property type="evidence" value="ECO:0007669"/>
    <property type="project" value="UniProtKB-KW"/>
</dbReference>
<keyword evidence="1" id="KW-0863">Zinc-finger</keyword>
<keyword evidence="1" id="KW-0479">Metal-binding</keyword>
<dbReference type="Pfam" id="PF03564">
    <property type="entry name" value="DUF1759"/>
    <property type="match status" value="1"/>
</dbReference>